<sequence>MDFSSLVLMEVDPKDKKFLRELGSYEVSQGAEYITKFYCDGSDIFINFQTDRDVEDWEYSAIFYVFSKEAFANNGYKIEDKDDEYNPSWIVSFPYTEDREEIQKNLDLIGEIIESSLKDAYKEILGKEEEYK</sequence>
<organism evidence="1 2">
    <name type="scientific">Clostridium amylolyticum</name>
    <dbReference type="NCBI Taxonomy" id="1121298"/>
    <lineage>
        <taxon>Bacteria</taxon>
        <taxon>Bacillati</taxon>
        <taxon>Bacillota</taxon>
        <taxon>Clostridia</taxon>
        <taxon>Eubacteriales</taxon>
        <taxon>Clostridiaceae</taxon>
        <taxon>Clostridium</taxon>
    </lineage>
</organism>
<proteinExistence type="predicted"/>
<dbReference type="Proteomes" id="UP000184080">
    <property type="component" value="Unassembled WGS sequence"/>
</dbReference>
<keyword evidence="2" id="KW-1185">Reference proteome</keyword>
<reference evidence="1 2" key="1">
    <citation type="submission" date="2016-11" db="EMBL/GenBank/DDBJ databases">
        <authorList>
            <person name="Jaros S."/>
            <person name="Januszkiewicz K."/>
            <person name="Wedrychowicz H."/>
        </authorList>
    </citation>
    <scope>NUCLEOTIDE SEQUENCE [LARGE SCALE GENOMIC DNA]</scope>
    <source>
        <strain evidence="1 2">DSM 21864</strain>
    </source>
</reference>
<dbReference type="Pfam" id="PF20548">
    <property type="entry name" value="DUF6762"/>
    <property type="match status" value="1"/>
</dbReference>
<accession>A0A1M6MTL5</accession>
<dbReference type="EMBL" id="FQZO01000009">
    <property type="protein sequence ID" value="SHJ86593.1"/>
    <property type="molecule type" value="Genomic_DNA"/>
</dbReference>
<dbReference type="RefSeq" id="WP_073011317.1">
    <property type="nucleotide sequence ID" value="NZ_FQZO01000009.1"/>
</dbReference>
<gene>
    <name evidence="1" type="ORF">SAMN05444401_4112</name>
</gene>
<evidence type="ECO:0000313" key="1">
    <source>
        <dbReference type="EMBL" id="SHJ86593.1"/>
    </source>
</evidence>
<protein>
    <submittedName>
        <fullName evidence="1">Uncharacterized protein</fullName>
    </submittedName>
</protein>
<evidence type="ECO:0000313" key="2">
    <source>
        <dbReference type="Proteomes" id="UP000184080"/>
    </source>
</evidence>
<dbReference type="OrthoDB" id="1913818at2"/>
<name>A0A1M6MTL5_9CLOT</name>
<dbReference type="STRING" id="1121298.SAMN05444401_4112"/>
<dbReference type="InterPro" id="IPR046650">
    <property type="entry name" value="DUF6762"/>
</dbReference>
<dbReference type="AlphaFoldDB" id="A0A1M6MTL5"/>